<dbReference type="PANTHER" id="PTHR43308">
    <property type="entry name" value="OUTER MEMBRANE PROTEIN ALPHA-RELATED"/>
    <property type="match status" value="1"/>
</dbReference>
<dbReference type="InterPro" id="IPR038673">
    <property type="entry name" value="OprB_sf"/>
</dbReference>
<dbReference type="InterPro" id="IPR007049">
    <property type="entry name" value="Carb-sel_porin_OprB"/>
</dbReference>
<dbReference type="NCBIfam" id="NF033921">
    <property type="entry name" value="por_somb"/>
    <property type="match status" value="1"/>
</dbReference>
<organism evidence="4 5">
    <name type="scientific">Cylindrospermopsis raciborskii C07</name>
    <dbReference type="NCBI Taxonomy" id="2014886"/>
    <lineage>
        <taxon>Bacteria</taxon>
        <taxon>Bacillati</taxon>
        <taxon>Cyanobacteriota</taxon>
        <taxon>Cyanophyceae</taxon>
        <taxon>Nostocales</taxon>
        <taxon>Aphanizomenonaceae</taxon>
        <taxon>Cylindrospermopsis</taxon>
    </lineage>
</organism>
<evidence type="ECO:0000313" key="5">
    <source>
        <dbReference type="Proteomes" id="UP000236284"/>
    </source>
</evidence>
<dbReference type="Pfam" id="PF00395">
    <property type="entry name" value="SLH"/>
    <property type="match status" value="1"/>
</dbReference>
<evidence type="ECO:0000256" key="2">
    <source>
        <dbReference type="RuleBase" id="RU363072"/>
    </source>
</evidence>
<evidence type="ECO:0000259" key="3">
    <source>
        <dbReference type="PROSITE" id="PS51272"/>
    </source>
</evidence>
<proteinExistence type="inferred from homology"/>
<dbReference type="EMBL" id="NJHS01000117">
    <property type="protein sequence ID" value="PNJ95116.1"/>
    <property type="molecule type" value="Genomic_DNA"/>
</dbReference>
<dbReference type="Gene3D" id="2.40.160.180">
    <property type="entry name" value="Carbohydrate-selective porin OprB"/>
    <property type="match status" value="1"/>
</dbReference>
<keyword evidence="2" id="KW-0732">Signal</keyword>
<dbReference type="Pfam" id="PF04966">
    <property type="entry name" value="OprB"/>
    <property type="match status" value="1"/>
</dbReference>
<dbReference type="PROSITE" id="PS51272">
    <property type="entry name" value="SLH"/>
    <property type="match status" value="1"/>
</dbReference>
<evidence type="ECO:0000313" key="4">
    <source>
        <dbReference type="EMBL" id="PNJ95116.1"/>
    </source>
</evidence>
<dbReference type="InterPro" id="IPR051465">
    <property type="entry name" value="Cell_Envelope_Struct_Comp"/>
</dbReference>
<gene>
    <name evidence="4" type="ORF">CEP15_12130</name>
</gene>
<dbReference type="Proteomes" id="UP000236284">
    <property type="component" value="Unassembled WGS sequence"/>
</dbReference>
<dbReference type="InterPro" id="IPR001119">
    <property type="entry name" value="SLH_dom"/>
</dbReference>
<name>A0ABX4WMJ6_9CYAN</name>
<feature type="chain" id="PRO_5044971581" description="SLH domain-containing protein" evidence="2">
    <location>
        <begin position="27"/>
        <end position="534"/>
    </location>
</feature>
<comment type="similarity">
    <text evidence="1 2">Belongs to the OprB family.</text>
</comment>
<keyword evidence="5" id="KW-1185">Reference proteome</keyword>
<comment type="caution">
    <text evidence="4">The sequence shown here is derived from an EMBL/GenBank/DDBJ whole genome shotgun (WGS) entry which is preliminary data.</text>
</comment>
<dbReference type="PANTHER" id="PTHR43308:SF1">
    <property type="entry name" value="OUTER MEMBRANE PROTEIN ALPHA"/>
    <property type="match status" value="1"/>
</dbReference>
<feature type="signal peptide" evidence="2">
    <location>
        <begin position="1"/>
        <end position="26"/>
    </location>
</feature>
<reference evidence="4 5" key="1">
    <citation type="submission" date="2017-06" db="EMBL/GenBank/DDBJ databases">
        <title>Genome variation in co-occurring toxic Cylindrospermopsis raciborskii strains determines phenotypic plasticity.</title>
        <authorList>
            <person name="Willis A."/>
            <person name="Woodhouse J."/>
            <person name="Ongley S."/>
            <person name="Jex A."/>
            <person name="Burford M."/>
            <person name="Neilan B."/>
        </authorList>
    </citation>
    <scope>NUCLEOTIDE SEQUENCE [LARGE SCALE GENOMIC DNA]</scope>
    <source>
        <strain evidence="4 5">C07</strain>
    </source>
</reference>
<protein>
    <recommendedName>
        <fullName evidence="3">SLH domain-containing protein</fullName>
    </recommendedName>
</protein>
<accession>A0ABX4WMJ6</accession>
<dbReference type="InterPro" id="IPR047684">
    <property type="entry name" value="Por_som-like"/>
</dbReference>
<sequence length="534" mass="57265">MQKFLLYLLTSSVVGYAISMSGSALAEDVSKTESSVQVSEPNYISQMTSVSQLSDVQPGDWAFQAIQSLIERYGCVGGYPDGKFRGNRTLTRFEFAAALSACLDRINDLISSATADQVTKQDIANIERLQKQFGPELETFKRRVSTLEAKTTRLEATQFSTTTKLQGQVVAVVSDISANKVNVETRTFTDKNATLGVRTRLELVTSFTGKDTLFTRLQSNNIRNPKLADPTGNQNPIDFKEAGFYFGGGASTALSVTALSYKFPIGDKTQVIAVANDGAAEDLTTTITSFNGDGAFGALSTFGTRNPIYSQLGASGLGINHEFNKNLTLSLGYLGGDMSTGSSSAASPASGKGLFEGPYGALAQLTVKPSDRVTLGLTYINSYNLPLAAGSNNATTNFLGNFSSNSYGVQASLGVTPKLRLEGWAGYTKSQLLTGIKGDVDIWNYAVNLAFPDLWKKGNLGGLIVGMQPKVTNASTTLSGLKDKDTSYHLEGFYQFKVNDNITITPGLIWLTAPNHNKQNDSVIIGALRTTFSF</sequence>
<evidence type="ECO:0000256" key="1">
    <source>
        <dbReference type="ARBA" id="ARBA00008769"/>
    </source>
</evidence>
<dbReference type="RefSeq" id="WP_102938928.1">
    <property type="nucleotide sequence ID" value="NZ_NJHS01000117.1"/>
</dbReference>
<feature type="domain" description="SLH" evidence="3">
    <location>
        <begin position="49"/>
        <end position="113"/>
    </location>
</feature>